<keyword evidence="2" id="KW-1185">Reference proteome</keyword>
<reference evidence="1" key="1">
    <citation type="journal article" date="2020" name="Int. J. Syst. Evol. Microbiol.">
        <title>Aquipluma nitroreducens gen. nov. sp. nov., a novel facultatively anaerobic bacterium isolated from a freshwater lake.</title>
        <authorList>
            <person name="Watanabe M."/>
            <person name="Kojima H."/>
            <person name="Fukui M."/>
        </authorList>
    </citation>
    <scope>NUCLEOTIDE SEQUENCE</scope>
    <source>
        <strain evidence="1">MeG22</strain>
    </source>
</reference>
<accession>A0A5K7S838</accession>
<protein>
    <submittedName>
        <fullName evidence="1">Uncharacterized protein</fullName>
    </submittedName>
</protein>
<proteinExistence type="predicted"/>
<dbReference type="AlphaFoldDB" id="A0A5K7S838"/>
<gene>
    <name evidence="1" type="ORF">AQPE_1888</name>
</gene>
<evidence type="ECO:0000313" key="1">
    <source>
        <dbReference type="EMBL" id="BBE17731.1"/>
    </source>
</evidence>
<organism evidence="1 2">
    <name type="scientific">Aquipluma nitroreducens</name>
    <dbReference type="NCBI Taxonomy" id="2010828"/>
    <lineage>
        <taxon>Bacteria</taxon>
        <taxon>Pseudomonadati</taxon>
        <taxon>Bacteroidota</taxon>
        <taxon>Bacteroidia</taxon>
        <taxon>Marinilabiliales</taxon>
        <taxon>Prolixibacteraceae</taxon>
        <taxon>Aquipluma</taxon>
    </lineage>
</organism>
<dbReference type="KEGG" id="anf:AQPE_1888"/>
<name>A0A5K7S838_9BACT</name>
<dbReference type="Proteomes" id="UP001193389">
    <property type="component" value="Chromosome"/>
</dbReference>
<evidence type="ECO:0000313" key="2">
    <source>
        <dbReference type="Proteomes" id="UP001193389"/>
    </source>
</evidence>
<sequence>MRKPLHCFIEFNCVERFLFIPIFALDNSNLNPLFIKLQHVDKG</sequence>
<dbReference type="EMBL" id="AP018694">
    <property type="protein sequence ID" value="BBE17731.1"/>
    <property type="molecule type" value="Genomic_DNA"/>
</dbReference>